<dbReference type="InterPro" id="IPR013783">
    <property type="entry name" value="Ig-like_fold"/>
</dbReference>
<dbReference type="GO" id="GO:0005975">
    <property type="term" value="P:carbohydrate metabolic process"/>
    <property type="evidence" value="ECO:0007669"/>
    <property type="project" value="UniProtKB-ARBA"/>
</dbReference>
<dbReference type="RefSeq" id="WP_164312355.1">
    <property type="nucleotide sequence ID" value="NZ_JAAGLU010000002.1"/>
</dbReference>
<reference evidence="2" key="1">
    <citation type="submission" date="2020-01" db="EMBL/GenBank/DDBJ databases">
        <title>Insect and environment-associated Actinomycetes.</title>
        <authorList>
            <person name="Currrie C."/>
            <person name="Chevrette M."/>
            <person name="Carlson C."/>
            <person name="Stubbendieck R."/>
            <person name="Wendt-Pienkowski E."/>
        </authorList>
    </citation>
    <scope>NUCLEOTIDE SEQUENCE</scope>
    <source>
        <strain evidence="2">SID12501</strain>
    </source>
</reference>
<dbReference type="AlphaFoldDB" id="A0A6B3BMA0"/>
<comment type="caution">
    <text evidence="2">The sequence shown here is derived from an EMBL/GenBank/DDBJ whole genome shotgun (WGS) entry which is preliminary data.</text>
</comment>
<protein>
    <recommendedName>
        <fullName evidence="3">Fibronectin type III domain-containing protein</fullName>
    </recommendedName>
</protein>
<dbReference type="EMBL" id="JAAGLU010000002">
    <property type="protein sequence ID" value="NEC84926.1"/>
    <property type="molecule type" value="Genomic_DNA"/>
</dbReference>
<accession>A0A6B3BMA0</accession>
<name>A0A6B3BMA0_9ACTN</name>
<evidence type="ECO:0000256" key="1">
    <source>
        <dbReference type="SAM" id="MobiDB-lite"/>
    </source>
</evidence>
<sequence length="69" mass="7433">MTSPRRGLPGRRPRWRTAATRCSPSPCTRGRSYTDTTATAGTTHFYWVTALHADGTESAPGDAWAALAP</sequence>
<proteinExistence type="predicted"/>
<feature type="region of interest" description="Disordered" evidence="1">
    <location>
        <begin position="1"/>
        <end position="34"/>
    </location>
</feature>
<dbReference type="Gene3D" id="2.60.40.10">
    <property type="entry name" value="Immunoglobulins"/>
    <property type="match status" value="1"/>
</dbReference>
<organism evidence="2">
    <name type="scientific">Streptomyces sp. SID12501</name>
    <dbReference type="NCBI Taxonomy" id="2706042"/>
    <lineage>
        <taxon>Bacteria</taxon>
        <taxon>Bacillati</taxon>
        <taxon>Actinomycetota</taxon>
        <taxon>Actinomycetes</taxon>
        <taxon>Kitasatosporales</taxon>
        <taxon>Streptomycetaceae</taxon>
        <taxon>Streptomyces</taxon>
    </lineage>
</organism>
<gene>
    <name evidence="2" type="ORF">G3I71_03410</name>
</gene>
<evidence type="ECO:0008006" key="3">
    <source>
        <dbReference type="Google" id="ProtNLM"/>
    </source>
</evidence>
<evidence type="ECO:0000313" key="2">
    <source>
        <dbReference type="EMBL" id="NEC84926.1"/>
    </source>
</evidence>